<name>A0A317CNF4_9GAMM</name>
<keyword evidence="1" id="KW-0472">Membrane</keyword>
<keyword evidence="1" id="KW-0812">Transmembrane</keyword>
<dbReference type="OrthoDB" id="5625615at2"/>
<dbReference type="RefSeq" id="WP_109836136.1">
    <property type="nucleotide sequence ID" value="NZ_QGKM01000005.1"/>
</dbReference>
<sequence length="158" mass="17518">MGNNKQSTGKSDDMVPTYTLAAAFAISLAMGLVVVSGIIFKPYEAKEVVEELHQRILYEKEMRELRRLSYGTQHVNYVPTVVSDSADAGRYYTTDSSYAITPPKPVTMGKKTERAENFEREVRSDDYWAHLQASVRGESMPPSSEPVVIPPVVIGSAD</sequence>
<gene>
    <name evidence="2" type="ORF">DKW60_02775</name>
</gene>
<dbReference type="Proteomes" id="UP000245539">
    <property type="component" value="Unassembled WGS sequence"/>
</dbReference>
<proteinExistence type="predicted"/>
<dbReference type="AlphaFoldDB" id="A0A317CNF4"/>
<evidence type="ECO:0000313" key="3">
    <source>
        <dbReference type="Proteomes" id="UP000245539"/>
    </source>
</evidence>
<keyword evidence="3" id="KW-1185">Reference proteome</keyword>
<reference evidence="2 3" key="1">
    <citation type="submission" date="2018-05" db="EMBL/GenBank/DDBJ databases">
        <title>Leucothrix arctica sp. nov., isolated from Arctic seawater.</title>
        <authorList>
            <person name="Choi A."/>
            <person name="Baek K."/>
        </authorList>
    </citation>
    <scope>NUCLEOTIDE SEQUENCE [LARGE SCALE GENOMIC DNA]</scope>
    <source>
        <strain evidence="2 3">JCM 18388</strain>
    </source>
</reference>
<protein>
    <submittedName>
        <fullName evidence="2">Uncharacterized protein</fullName>
    </submittedName>
</protein>
<accession>A0A317CNF4</accession>
<comment type="caution">
    <text evidence="2">The sequence shown here is derived from an EMBL/GenBank/DDBJ whole genome shotgun (WGS) entry which is preliminary data.</text>
</comment>
<feature type="transmembrane region" description="Helical" evidence="1">
    <location>
        <begin position="20"/>
        <end position="40"/>
    </location>
</feature>
<keyword evidence="1" id="KW-1133">Transmembrane helix</keyword>
<evidence type="ECO:0000313" key="2">
    <source>
        <dbReference type="EMBL" id="PWR00079.1"/>
    </source>
</evidence>
<dbReference type="EMBL" id="QGKM01000005">
    <property type="protein sequence ID" value="PWR00079.1"/>
    <property type="molecule type" value="Genomic_DNA"/>
</dbReference>
<organism evidence="2 3">
    <name type="scientific">Leucothrix pacifica</name>
    <dbReference type="NCBI Taxonomy" id="1247513"/>
    <lineage>
        <taxon>Bacteria</taxon>
        <taxon>Pseudomonadati</taxon>
        <taxon>Pseudomonadota</taxon>
        <taxon>Gammaproteobacteria</taxon>
        <taxon>Thiotrichales</taxon>
        <taxon>Thiotrichaceae</taxon>
        <taxon>Leucothrix</taxon>
    </lineage>
</organism>
<evidence type="ECO:0000256" key="1">
    <source>
        <dbReference type="SAM" id="Phobius"/>
    </source>
</evidence>